<gene>
    <name evidence="8" type="ORF">J2R99_001843</name>
</gene>
<evidence type="ECO:0000313" key="8">
    <source>
        <dbReference type="EMBL" id="MDQ0325974.1"/>
    </source>
</evidence>
<name>A0ABU0C7N5_9BRAD</name>
<evidence type="ECO:0000256" key="6">
    <source>
        <dbReference type="SAM" id="Phobius"/>
    </source>
</evidence>
<dbReference type="PANTHER" id="PTHR30485:SF2">
    <property type="entry name" value="BLL0597 PROTEIN"/>
    <property type="match status" value="1"/>
</dbReference>
<dbReference type="EMBL" id="JAUSUK010000002">
    <property type="protein sequence ID" value="MDQ0325974.1"/>
    <property type="molecule type" value="Genomic_DNA"/>
</dbReference>
<keyword evidence="5 6" id="KW-0472">Membrane</keyword>
<evidence type="ECO:0000256" key="1">
    <source>
        <dbReference type="ARBA" id="ARBA00004651"/>
    </source>
</evidence>
<sequence length="180" mass="19869">MDEPTIKVWDPLVRLFHWSLVASFTIAWLTGDELMSVHEWAGYAAGALVAFRVMWGLVGPKYARFGQFVRSPGNVVRYLKAAFGGEEPRYIGHNPIGALMVLTLILAMAATAATGWMMTLDAYWGVEWVEEAHEALANIMLALVLAHIAGVLFESYRHKENLVKAMIGGSKRAPRPADIA</sequence>
<dbReference type="PANTHER" id="PTHR30485">
    <property type="entry name" value="NI/FE-HYDROGENASE 1 B-TYPE CYTOCHROME SUBUNIT"/>
    <property type="match status" value="1"/>
</dbReference>
<evidence type="ECO:0000259" key="7">
    <source>
        <dbReference type="Pfam" id="PF01292"/>
    </source>
</evidence>
<protein>
    <submittedName>
        <fullName evidence="8">Cytochrome b</fullName>
    </submittedName>
</protein>
<dbReference type="Proteomes" id="UP001230253">
    <property type="component" value="Unassembled WGS sequence"/>
</dbReference>
<dbReference type="Pfam" id="PF01292">
    <property type="entry name" value="Ni_hydr_CYTB"/>
    <property type="match status" value="1"/>
</dbReference>
<dbReference type="InterPro" id="IPR051542">
    <property type="entry name" value="Hydrogenase_cytochrome"/>
</dbReference>
<evidence type="ECO:0000256" key="2">
    <source>
        <dbReference type="ARBA" id="ARBA00022475"/>
    </source>
</evidence>
<feature type="transmembrane region" description="Helical" evidence="6">
    <location>
        <begin position="96"/>
        <end position="116"/>
    </location>
</feature>
<keyword evidence="9" id="KW-1185">Reference proteome</keyword>
<dbReference type="Gene3D" id="1.20.950.20">
    <property type="entry name" value="Transmembrane di-heme cytochromes, Chain C"/>
    <property type="match status" value="1"/>
</dbReference>
<evidence type="ECO:0000256" key="3">
    <source>
        <dbReference type="ARBA" id="ARBA00022692"/>
    </source>
</evidence>
<organism evidence="8 9">
    <name type="scientific">Rhodopseudomonas julia</name>
    <dbReference type="NCBI Taxonomy" id="200617"/>
    <lineage>
        <taxon>Bacteria</taxon>
        <taxon>Pseudomonadati</taxon>
        <taxon>Pseudomonadota</taxon>
        <taxon>Alphaproteobacteria</taxon>
        <taxon>Hyphomicrobiales</taxon>
        <taxon>Nitrobacteraceae</taxon>
        <taxon>Rhodopseudomonas</taxon>
    </lineage>
</organism>
<proteinExistence type="predicted"/>
<evidence type="ECO:0000256" key="5">
    <source>
        <dbReference type="ARBA" id="ARBA00023136"/>
    </source>
</evidence>
<evidence type="ECO:0000313" key="9">
    <source>
        <dbReference type="Proteomes" id="UP001230253"/>
    </source>
</evidence>
<keyword evidence="3 6" id="KW-0812">Transmembrane</keyword>
<dbReference type="InterPro" id="IPR011577">
    <property type="entry name" value="Cyt_b561_bac/Ni-Hgenase"/>
</dbReference>
<comment type="caution">
    <text evidence="8">The sequence shown here is derived from an EMBL/GenBank/DDBJ whole genome shotgun (WGS) entry which is preliminary data.</text>
</comment>
<reference evidence="8 9" key="1">
    <citation type="submission" date="2023-07" db="EMBL/GenBank/DDBJ databases">
        <title>Genomic Encyclopedia of Type Strains, Phase IV (KMG-IV): sequencing the most valuable type-strain genomes for metagenomic binning, comparative biology and taxonomic classification.</title>
        <authorList>
            <person name="Goeker M."/>
        </authorList>
    </citation>
    <scope>NUCLEOTIDE SEQUENCE [LARGE SCALE GENOMIC DNA]</scope>
    <source>
        <strain evidence="8 9">DSM 11549</strain>
    </source>
</reference>
<feature type="domain" description="Cytochrome b561 bacterial/Ni-hydrogenase" evidence="7">
    <location>
        <begin position="8"/>
        <end position="169"/>
    </location>
</feature>
<keyword evidence="4 6" id="KW-1133">Transmembrane helix</keyword>
<dbReference type="InterPro" id="IPR016174">
    <property type="entry name" value="Di-haem_cyt_TM"/>
</dbReference>
<feature type="transmembrane region" description="Helical" evidence="6">
    <location>
        <begin position="41"/>
        <end position="58"/>
    </location>
</feature>
<keyword evidence="2" id="KW-1003">Cell membrane</keyword>
<evidence type="ECO:0000256" key="4">
    <source>
        <dbReference type="ARBA" id="ARBA00022989"/>
    </source>
</evidence>
<feature type="transmembrane region" description="Helical" evidence="6">
    <location>
        <begin position="136"/>
        <end position="156"/>
    </location>
</feature>
<accession>A0ABU0C7N5</accession>
<dbReference type="SUPFAM" id="SSF81342">
    <property type="entry name" value="Transmembrane di-heme cytochromes"/>
    <property type="match status" value="1"/>
</dbReference>
<dbReference type="RefSeq" id="WP_307154213.1">
    <property type="nucleotide sequence ID" value="NZ_JAUSUK010000002.1"/>
</dbReference>
<feature type="transmembrane region" description="Helical" evidence="6">
    <location>
        <begin position="12"/>
        <end position="29"/>
    </location>
</feature>
<comment type="subcellular location">
    <subcellularLocation>
        <location evidence="1">Cell membrane</location>
        <topology evidence="1">Multi-pass membrane protein</topology>
    </subcellularLocation>
</comment>